<evidence type="ECO:0000256" key="1">
    <source>
        <dbReference type="SAM" id="MobiDB-lite"/>
    </source>
</evidence>
<proteinExistence type="predicted"/>
<dbReference type="EMBL" id="AP018907">
    <property type="protein sequence ID" value="BBF92517.1"/>
    <property type="molecule type" value="Genomic_DNA"/>
</dbReference>
<keyword evidence="3" id="KW-1185">Reference proteome</keyword>
<protein>
    <submittedName>
        <fullName evidence="2">Uncharacterized protein</fullName>
    </submittedName>
</protein>
<sequence length="107" mass="11768">MDADLRRIRNLLDADNDVHRVALLMSARFQTSNSRTNRAVSIGFARAGKHLEGLSQLERAAPDTPSATPCREADTTRQSAEMKENEANERIACMPDFALSGRHTVSG</sequence>
<feature type="region of interest" description="Disordered" evidence="1">
    <location>
        <begin position="58"/>
        <end position="86"/>
    </location>
</feature>
<evidence type="ECO:0000313" key="2">
    <source>
        <dbReference type="EMBL" id="BBF92517.1"/>
    </source>
</evidence>
<dbReference type="Proteomes" id="UP000266934">
    <property type="component" value="Chromosome"/>
</dbReference>
<accession>A0A348FYY4</accession>
<organism evidence="2 3">
    <name type="scientific">Blastochloris tepida</name>
    <dbReference type="NCBI Taxonomy" id="2233851"/>
    <lineage>
        <taxon>Bacteria</taxon>
        <taxon>Pseudomonadati</taxon>
        <taxon>Pseudomonadota</taxon>
        <taxon>Alphaproteobacteria</taxon>
        <taxon>Hyphomicrobiales</taxon>
        <taxon>Blastochloridaceae</taxon>
        <taxon>Blastochloris</taxon>
    </lineage>
</organism>
<dbReference type="AlphaFoldDB" id="A0A348FYY4"/>
<evidence type="ECO:0000313" key="3">
    <source>
        <dbReference type="Proteomes" id="UP000266934"/>
    </source>
</evidence>
<gene>
    <name evidence="2" type="ORF">BLTE_12020</name>
</gene>
<reference evidence="2 3" key="1">
    <citation type="submission" date="2018-08" db="EMBL/GenBank/DDBJ databases">
        <title>Complete genome sequencing of Blastochloris tepida GI.</title>
        <authorList>
            <person name="Tsukatani Y."/>
            <person name="Mori H."/>
        </authorList>
    </citation>
    <scope>NUCLEOTIDE SEQUENCE [LARGE SCALE GENOMIC DNA]</scope>
    <source>
        <strain evidence="2 3">GI</strain>
    </source>
</reference>
<name>A0A348FYY4_9HYPH</name>
<feature type="compositionally biased region" description="Basic and acidic residues" evidence="1">
    <location>
        <begin position="71"/>
        <end position="86"/>
    </location>
</feature>
<dbReference type="KEGG" id="blag:BLTE_12020"/>